<evidence type="ECO:0000313" key="2">
    <source>
        <dbReference type="Proteomes" id="UP001221898"/>
    </source>
</evidence>
<gene>
    <name evidence="1" type="ORF">AAFF_G00329740</name>
</gene>
<keyword evidence="2" id="KW-1185">Reference proteome</keyword>
<proteinExistence type="predicted"/>
<protein>
    <submittedName>
        <fullName evidence="1">Uncharacterized protein</fullName>
    </submittedName>
</protein>
<evidence type="ECO:0000313" key="1">
    <source>
        <dbReference type="EMBL" id="KAJ8405053.1"/>
    </source>
</evidence>
<name>A0AAD7SM59_9TELE</name>
<dbReference type="AlphaFoldDB" id="A0AAD7SM59"/>
<sequence length="89" mass="10378">MSKLMGKARDIIKVTLRSNPSLKPRENSKDTPCSLTTYVSFNRSVPILKLFREDGDLRPNFRLARETLHVVFDMLPWEKLHGWGHELEI</sequence>
<reference evidence="1" key="1">
    <citation type="journal article" date="2023" name="Science">
        <title>Genome structures resolve the early diversification of teleost fishes.</title>
        <authorList>
            <person name="Parey E."/>
            <person name="Louis A."/>
            <person name="Montfort J."/>
            <person name="Bouchez O."/>
            <person name="Roques C."/>
            <person name="Iampietro C."/>
            <person name="Lluch J."/>
            <person name="Castinel A."/>
            <person name="Donnadieu C."/>
            <person name="Desvignes T."/>
            <person name="Floi Bucao C."/>
            <person name="Jouanno E."/>
            <person name="Wen M."/>
            <person name="Mejri S."/>
            <person name="Dirks R."/>
            <person name="Jansen H."/>
            <person name="Henkel C."/>
            <person name="Chen W.J."/>
            <person name="Zahm M."/>
            <person name="Cabau C."/>
            <person name="Klopp C."/>
            <person name="Thompson A.W."/>
            <person name="Robinson-Rechavi M."/>
            <person name="Braasch I."/>
            <person name="Lecointre G."/>
            <person name="Bobe J."/>
            <person name="Postlethwait J.H."/>
            <person name="Berthelot C."/>
            <person name="Roest Crollius H."/>
            <person name="Guiguen Y."/>
        </authorList>
    </citation>
    <scope>NUCLEOTIDE SEQUENCE</scope>
    <source>
        <strain evidence="1">NC1722</strain>
    </source>
</reference>
<organism evidence="1 2">
    <name type="scientific">Aldrovandia affinis</name>
    <dbReference type="NCBI Taxonomy" id="143900"/>
    <lineage>
        <taxon>Eukaryota</taxon>
        <taxon>Metazoa</taxon>
        <taxon>Chordata</taxon>
        <taxon>Craniata</taxon>
        <taxon>Vertebrata</taxon>
        <taxon>Euteleostomi</taxon>
        <taxon>Actinopterygii</taxon>
        <taxon>Neopterygii</taxon>
        <taxon>Teleostei</taxon>
        <taxon>Notacanthiformes</taxon>
        <taxon>Halosauridae</taxon>
        <taxon>Aldrovandia</taxon>
    </lineage>
</organism>
<dbReference type="Proteomes" id="UP001221898">
    <property type="component" value="Unassembled WGS sequence"/>
</dbReference>
<accession>A0AAD7SM59</accession>
<comment type="caution">
    <text evidence="1">The sequence shown here is derived from an EMBL/GenBank/DDBJ whole genome shotgun (WGS) entry which is preliminary data.</text>
</comment>
<dbReference type="EMBL" id="JAINUG010000050">
    <property type="protein sequence ID" value="KAJ8405053.1"/>
    <property type="molecule type" value="Genomic_DNA"/>
</dbReference>